<dbReference type="InterPro" id="IPR029044">
    <property type="entry name" value="Nucleotide-diphossugar_trans"/>
</dbReference>
<reference evidence="1" key="1">
    <citation type="journal article" date="2015" name="Nature">
        <title>Complex archaea that bridge the gap between prokaryotes and eukaryotes.</title>
        <authorList>
            <person name="Spang A."/>
            <person name="Saw J.H."/>
            <person name="Jorgensen S.L."/>
            <person name="Zaremba-Niedzwiedzka K."/>
            <person name="Martijn J."/>
            <person name="Lind A.E."/>
            <person name="van Eijk R."/>
            <person name="Schleper C."/>
            <person name="Guy L."/>
            <person name="Ettema T.J."/>
        </authorList>
    </citation>
    <scope>NUCLEOTIDE SEQUENCE</scope>
</reference>
<sequence length="244" mass="28727">MRKKRLDIFVHCWQFSKTLTYLLSSLVLHPPKNLRVKVIVACTESDQPTLDVIHYFRWQHRVWVLPYLMTKSRLFNRTIGRNELAKNTKANLVWFTDADYFFGEGCFDSLGEKIEHFKPNNIYFPHHILQNRTKEQGDDYVRKVSDLGVYDIKTSDFVAKSMQRAIGGIQIVTGNTARKHGYCETKPEFLRPVRSRKWNTRMFCADVWYRALVVGKLYSRGYRITLPNVYRIRQSIPGVVDTLE</sequence>
<dbReference type="CDD" id="cd00761">
    <property type="entry name" value="Glyco_tranf_GTA_type"/>
    <property type="match status" value="1"/>
</dbReference>
<dbReference type="Gene3D" id="3.90.550.10">
    <property type="entry name" value="Spore Coat Polysaccharide Biosynthesis Protein SpsA, Chain A"/>
    <property type="match status" value="1"/>
</dbReference>
<evidence type="ECO:0008006" key="2">
    <source>
        <dbReference type="Google" id="ProtNLM"/>
    </source>
</evidence>
<gene>
    <name evidence="1" type="ORF">LCGC14_0249610</name>
</gene>
<name>A0A0F9X9V3_9ZZZZ</name>
<comment type="caution">
    <text evidence="1">The sequence shown here is derived from an EMBL/GenBank/DDBJ whole genome shotgun (WGS) entry which is preliminary data.</text>
</comment>
<protein>
    <recommendedName>
        <fullName evidence="2">Glycosyltransferase 2-like domain-containing protein</fullName>
    </recommendedName>
</protein>
<organism evidence="1">
    <name type="scientific">marine sediment metagenome</name>
    <dbReference type="NCBI Taxonomy" id="412755"/>
    <lineage>
        <taxon>unclassified sequences</taxon>
        <taxon>metagenomes</taxon>
        <taxon>ecological metagenomes</taxon>
    </lineage>
</organism>
<dbReference type="SUPFAM" id="SSF53448">
    <property type="entry name" value="Nucleotide-diphospho-sugar transferases"/>
    <property type="match status" value="1"/>
</dbReference>
<dbReference type="AlphaFoldDB" id="A0A0F9X9V3"/>
<accession>A0A0F9X9V3</accession>
<evidence type="ECO:0000313" key="1">
    <source>
        <dbReference type="EMBL" id="KKN88398.1"/>
    </source>
</evidence>
<dbReference type="EMBL" id="LAZR01000129">
    <property type="protein sequence ID" value="KKN88398.1"/>
    <property type="molecule type" value="Genomic_DNA"/>
</dbReference>
<proteinExistence type="predicted"/>